<sequence>MTSQSNFRLSVEKRKAMTTQRKRRKQKLTVKKFIQIGKDFPLIAVGLANKVRIKGISANKH</sequence>
<reference evidence="2" key="1">
    <citation type="journal article" date="2023" name="G3 (Bethesda)">
        <title>Whole genome assembly and annotation of the endangered Caribbean coral Acropora cervicornis.</title>
        <authorList>
            <person name="Selwyn J.D."/>
            <person name="Vollmer S.V."/>
        </authorList>
    </citation>
    <scope>NUCLEOTIDE SEQUENCE</scope>
    <source>
        <strain evidence="2">K2</strain>
    </source>
</reference>
<evidence type="ECO:0000256" key="1">
    <source>
        <dbReference type="SAM" id="MobiDB-lite"/>
    </source>
</evidence>
<dbReference type="AlphaFoldDB" id="A0AAD9PT37"/>
<gene>
    <name evidence="2" type="ORF">P5673_031235</name>
</gene>
<keyword evidence="3" id="KW-1185">Reference proteome</keyword>
<dbReference type="EMBL" id="JARQWQ010000144">
    <property type="protein sequence ID" value="KAK2548565.1"/>
    <property type="molecule type" value="Genomic_DNA"/>
</dbReference>
<evidence type="ECO:0000313" key="3">
    <source>
        <dbReference type="Proteomes" id="UP001249851"/>
    </source>
</evidence>
<name>A0AAD9PT37_ACRCE</name>
<evidence type="ECO:0000313" key="2">
    <source>
        <dbReference type="EMBL" id="KAK2548565.1"/>
    </source>
</evidence>
<organism evidence="2 3">
    <name type="scientific">Acropora cervicornis</name>
    <name type="common">Staghorn coral</name>
    <dbReference type="NCBI Taxonomy" id="6130"/>
    <lineage>
        <taxon>Eukaryota</taxon>
        <taxon>Metazoa</taxon>
        <taxon>Cnidaria</taxon>
        <taxon>Anthozoa</taxon>
        <taxon>Hexacorallia</taxon>
        <taxon>Scleractinia</taxon>
        <taxon>Astrocoeniina</taxon>
        <taxon>Acroporidae</taxon>
        <taxon>Acropora</taxon>
    </lineage>
</organism>
<reference evidence="2" key="2">
    <citation type="journal article" date="2023" name="Science">
        <title>Genomic signatures of disease resistance in endangered staghorn corals.</title>
        <authorList>
            <person name="Vollmer S.V."/>
            <person name="Selwyn J.D."/>
            <person name="Despard B.A."/>
            <person name="Roesel C.L."/>
        </authorList>
    </citation>
    <scope>NUCLEOTIDE SEQUENCE</scope>
    <source>
        <strain evidence="2">K2</strain>
    </source>
</reference>
<proteinExistence type="predicted"/>
<dbReference type="Proteomes" id="UP001249851">
    <property type="component" value="Unassembled WGS sequence"/>
</dbReference>
<protein>
    <submittedName>
        <fullName evidence="2">Uncharacterized protein</fullName>
    </submittedName>
</protein>
<comment type="caution">
    <text evidence="2">The sequence shown here is derived from an EMBL/GenBank/DDBJ whole genome shotgun (WGS) entry which is preliminary data.</text>
</comment>
<accession>A0AAD9PT37</accession>
<feature type="region of interest" description="Disordered" evidence="1">
    <location>
        <begin position="1"/>
        <end position="24"/>
    </location>
</feature>